<keyword evidence="2" id="KW-1185">Reference proteome</keyword>
<protein>
    <submittedName>
        <fullName evidence="1">Uncharacterized protein</fullName>
    </submittedName>
</protein>
<accession>A0A8K0KMA8</accession>
<dbReference type="Proteomes" id="UP000792457">
    <property type="component" value="Unassembled WGS sequence"/>
</dbReference>
<evidence type="ECO:0000313" key="2">
    <source>
        <dbReference type="Proteomes" id="UP000792457"/>
    </source>
</evidence>
<proteinExistence type="predicted"/>
<sequence>MIDRLRFHETESNRLCAVSTLLDTKFKRLHFRDSTAVTKAVIEVDQSTRSSSEEHSRKQQLK</sequence>
<evidence type="ECO:0000313" key="1">
    <source>
        <dbReference type="EMBL" id="KAG8237909.1"/>
    </source>
</evidence>
<gene>
    <name evidence="1" type="ORF">J437_LFUL017781</name>
</gene>
<dbReference type="EMBL" id="KZ309242">
    <property type="protein sequence ID" value="KAG8237909.1"/>
    <property type="molecule type" value="Genomic_DNA"/>
</dbReference>
<dbReference type="AlphaFoldDB" id="A0A8K0KMA8"/>
<organism evidence="1 2">
    <name type="scientific">Ladona fulva</name>
    <name type="common">Scarce chaser dragonfly</name>
    <name type="synonym">Libellula fulva</name>
    <dbReference type="NCBI Taxonomy" id="123851"/>
    <lineage>
        <taxon>Eukaryota</taxon>
        <taxon>Metazoa</taxon>
        <taxon>Ecdysozoa</taxon>
        <taxon>Arthropoda</taxon>
        <taxon>Hexapoda</taxon>
        <taxon>Insecta</taxon>
        <taxon>Pterygota</taxon>
        <taxon>Palaeoptera</taxon>
        <taxon>Odonata</taxon>
        <taxon>Epiprocta</taxon>
        <taxon>Anisoptera</taxon>
        <taxon>Libelluloidea</taxon>
        <taxon>Libellulidae</taxon>
        <taxon>Ladona</taxon>
    </lineage>
</organism>
<reference evidence="1" key="2">
    <citation type="submission" date="2017-10" db="EMBL/GenBank/DDBJ databases">
        <title>Ladona fulva Genome sequencing and assembly.</title>
        <authorList>
            <person name="Murali S."/>
            <person name="Richards S."/>
            <person name="Bandaranaike D."/>
            <person name="Bellair M."/>
            <person name="Blankenburg K."/>
            <person name="Chao H."/>
            <person name="Dinh H."/>
            <person name="Doddapaneni H."/>
            <person name="Dugan-Rocha S."/>
            <person name="Elkadiri S."/>
            <person name="Gnanaolivu R."/>
            <person name="Hernandez B."/>
            <person name="Skinner E."/>
            <person name="Javaid M."/>
            <person name="Lee S."/>
            <person name="Li M."/>
            <person name="Ming W."/>
            <person name="Munidasa M."/>
            <person name="Muniz J."/>
            <person name="Nguyen L."/>
            <person name="Hughes D."/>
            <person name="Osuji N."/>
            <person name="Pu L.-L."/>
            <person name="Puazo M."/>
            <person name="Qu C."/>
            <person name="Quiroz J."/>
            <person name="Raj R."/>
            <person name="Weissenberger G."/>
            <person name="Xin Y."/>
            <person name="Zou X."/>
            <person name="Han Y."/>
            <person name="Worley K."/>
            <person name="Muzny D."/>
            <person name="Gibbs R."/>
        </authorList>
    </citation>
    <scope>NUCLEOTIDE SEQUENCE</scope>
    <source>
        <strain evidence="1">Sampled in the wild</strain>
    </source>
</reference>
<name>A0A8K0KMA8_LADFU</name>
<reference evidence="1" key="1">
    <citation type="submission" date="2013-04" db="EMBL/GenBank/DDBJ databases">
        <authorList>
            <person name="Qu J."/>
            <person name="Murali S.C."/>
            <person name="Bandaranaike D."/>
            <person name="Bellair M."/>
            <person name="Blankenburg K."/>
            <person name="Chao H."/>
            <person name="Dinh H."/>
            <person name="Doddapaneni H."/>
            <person name="Downs B."/>
            <person name="Dugan-Rocha S."/>
            <person name="Elkadiri S."/>
            <person name="Gnanaolivu R.D."/>
            <person name="Hernandez B."/>
            <person name="Javaid M."/>
            <person name="Jayaseelan J.C."/>
            <person name="Lee S."/>
            <person name="Li M."/>
            <person name="Ming W."/>
            <person name="Munidasa M."/>
            <person name="Muniz J."/>
            <person name="Nguyen L."/>
            <person name="Ongeri F."/>
            <person name="Osuji N."/>
            <person name="Pu L.-L."/>
            <person name="Puazo M."/>
            <person name="Qu C."/>
            <person name="Quiroz J."/>
            <person name="Raj R."/>
            <person name="Weissenberger G."/>
            <person name="Xin Y."/>
            <person name="Zou X."/>
            <person name="Han Y."/>
            <person name="Richards S."/>
            <person name="Worley K."/>
            <person name="Muzny D."/>
            <person name="Gibbs R."/>
        </authorList>
    </citation>
    <scope>NUCLEOTIDE SEQUENCE</scope>
    <source>
        <strain evidence="1">Sampled in the wild</strain>
    </source>
</reference>
<comment type="caution">
    <text evidence="1">The sequence shown here is derived from an EMBL/GenBank/DDBJ whole genome shotgun (WGS) entry which is preliminary data.</text>
</comment>
<dbReference type="OrthoDB" id="2438421at2759"/>